<evidence type="ECO:0000313" key="2">
    <source>
        <dbReference type="Proteomes" id="UP000594638"/>
    </source>
</evidence>
<keyword evidence="2" id="KW-1185">Reference proteome</keyword>
<dbReference type="AlphaFoldDB" id="A0A8S0PPQ2"/>
<dbReference type="Gramene" id="OE9A041144T1">
    <property type="protein sequence ID" value="OE9A041144C1"/>
    <property type="gene ID" value="OE9A041144"/>
</dbReference>
<reference evidence="1 2" key="1">
    <citation type="submission" date="2019-12" db="EMBL/GenBank/DDBJ databases">
        <authorList>
            <person name="Alioto T."/>
            <person name="Alioto T."/>
            <person name="Gomez Garrido J."/>
        </authorList>
    </citation>
    <scope>NUCLEOTIDE SEQUENCE [LARGE SCALE GENOMIC DNA]</scope>
</reference>
<proteinExistence type="predicted"/>
<evidence type="ECO:0000313" key="1">
    <source>
        <dbReference type="EMBL" id="CAA2956353.1"/>
    </source>
</evidence>
<name>A0A8S0PPQ2_OLEEU</name>
<dbReference type="Proteomes" id="UP000594638">
    <property type="component" value="Unassembled WGS sequence"/>
</dbReference>
<dbReference type="EMBL" id="CACTIH010000184">
    <property type="protein sequence ID" value="CAA2956353.1"/>
    <property type="molecule type" value="Genomic_DNA"/>
</dbReference>
<sequence>MPPEAIAIHGATLGLHDPIDVGGGNNGDRLTVEIGRWLGFDLVLILLCGGFLYGEMCDNGGPSCHGRQPNDHDKALITPPPTGGRLRRPVEGRAVVEVALAKRGLSMLLGLLIYIRFVNK</sequence>
<comment type="caution">
    <text evidence="1">The sequence shown here is derived from an EMBL/GenBank/DDBJ whole genome shotgun (WGS) entry which is preliminary data.</text>
</comment>
<accession>A0A8S0PPQ2</accession>
<organism evidence="1 2">
    <name type="scientific">Olea europaea subsp. europaea</name>
    <dbReference type="NCBI Taxonomy" id="158383"/>
    <lineage>
        <taxon>Eukaryota</taxon>
        <taxon>Viridiplantae</taxon>
        <taxon>Streptophyta</taxon>
        <taxon>Embryophyta</taxon>
        <taxon>Tracheophyta</taxon>
        <taxon>Spermatophyta</taxon>
        <taxon>Magnoliopsida</taxon>
        <taxon>eudicotyledons</taxon>
        <taxon>Gunneridae</taxon>
        <taxon>Pentapetalae</taxon>
        <taxon>asterids</taxon>
        <taxon>lamiids</taxon>
        <taxon>Lamiales</taxon>
        <taxon>Oleaceae</taxon>
        <taxon>Oleeae</taxon>
        <taxon>Olea</taxon>
    </lineage>
</organism>
<protein>
    <submittedName>
        <fullName evidence="1">Uncharacterized protein</fullName>
    </submittedName>
</protein>
<gene>
    <name evidence="1" type="ORF">OLEA9_A041144</name>
</gene>